<dbReference type="PANTHER" id="PTHR30469:SF12">
    <property type="entry name" value="MULTIDRUG RESISTANCE PROTEIN MDTA"/>
    <property type="match status" value="1"/>
</dbReference>
<organism evidence="4 5">
    <name type="scientific">Oceanospirillum multiglobuliferum</name>
    <dbReference type="NCBI Taxonomy" id="64969"/>
    <lineage>
        <taxon>Bacteria</taxon>
        <taxon>Pseudomonadati</taxon>
        <taxon>Pseudomonadota</taxon>
        <taxon>Gammaproteobacteria</taxon>
        <taxon>Oceanospirillales</taxon>
        <taxon>Oceanospirillaceae</taxon>
        <taxon>Oceanospirillum</taxon>
    </lineage>
</organism>
<keyword evidence="5" id="KW-1185">Reference proteome</keyword>
<comment type="similarity">
    <text evidence="1">Belongs to the membrane fusion protein (MFP) (TC 8.A.1) family.</text>
</comment>
<accession>A0A1V4T3N2</accession>
<dbReference type="Proteomes" id="UP000191418">
    <property type="component" value="Unassembled WGS sequence"/>
</dbReference>
<dbReference type="STRING" id="64969.SAMN02745127_02199"/>
<name>A0A1V4T3N2_9GAMM</name>
<dbReference type="Gene3D" id="1.10.287.470">
    <property type="entry name" value="Helix hairpin bin"/>
    <property type="match status" value="1"/>
</dbReference>
<dbReference type="NCBIfam" id="TIGR01730">
    <property type="entry name" value="RND_mfp"/>
    <property type="match status" value="1"/>
</dbReference>
<dbReference type="EMBL" id="MTSM01000011">
    <property type="protein sequence ID" value="OPX55213.1"/>
    <property type="molecule type" value="Genomic_DNA"/>
</dbReference>
<dbReference type="GO" id="GO:1990281">
    <property type="term" value="C:efflux pump complex"/>
    <property type="evidence" value="ECO:0007669"/>
    <property type="project" value="TreeGrafter"/>
</dbReference>
<evidence type="ECO:0000259" key="3">
    <source>
        <dbReference type="Pfam" id="PF25917"/>
    </source>
</evidence>
<dbReference type="Gene3D" id="2.40.420.20">
    <property type="match status" value="1"/>
</dbReference>
<protein>
    <recommendedName>
        <fullName evidence="3">Multidrug resistance protein MdtA-like barrel-sandwich hybrid domain-containing protein</fullName>
    </recommendedName>
</protein>
<keyword evidence="2" id="KW-0175">Coiled coil</keyword>
<feature type="coiled-coil region" evidence="2">
    <location>
        <begin position="112"/>
        <end position="179"/>
    </location>
</feature>
<evidence type="ECO:0000313" key="4">
    <source>
        <dbReference type="EMBL" id="OPX55213.1"/>
    </source>
</evidence>
<dbReference type="AlphaFoldDB" id="A0A1V4T3N2"/>
<dbReference type="Gene3D" id="2.40.30.170">
    <property type="match status" value="1"/>
</dbReference>
<dbReference type="InterPro" id="IPR006143">
    <property type="entry name" value="RND_pump_MFP"/>
</dbReference>
<dbReference type="PANTHER" id="PTHR30469">
    <property type="entry name" value="MULTIDRUG RESISTANCE PROTEIN MDTA"/>
    <property type="match status" value="1"/>
</dbReference>
<dbReference type="Pfam" id="PF25917">
    <property type="entry name" value="BSH_RND"/>
    <property type="match status" value="1"/>
</dbReference>
<evidence type="ECO:0000313" key="5">
    <source>
        <dbReference type="Proteomes" id="UP000191418"/>
    </source>
</evidence>
<feature type="domain" description="Multidrug resistance protein MdtA-like barrel-sandwich hybrid" evidence="3">
    <location>
        <begin position="74"/>
        <end position="210"/>
    </location>
</feature>
<evidence type="ECO:0000256" key="2">
    <source>
        <dbReference type="SAM" id="Coils"/>
    </source>
</evidence>
<dbReference type="InterPro" id="IPR058625">
    <property type="entry name" value="MdtA-like_BSH"/>
</dbReference>
<gene>
    <name evidence="4" type="ORF">BTE48_09740</name>
</gene>
<sequence>MGLSMWKKILPVIILAAMISLGIWIKNNPPTANRNAPKAQAAITVEVKPLSLQTYPVLLYSYGRVKAQAATPLMSQVGGKVIKLHPAFTLGGQFKQGDVLVTLDDIDARNELKIAQANLAQTQQSLIEAEANAEQARQAWLLSGQQGEANALVLRQPQLQTAQSKVKSAQISVQQAKLKLARTTIKAPFSGVVSVQSIELGQVVNAGAELAKLYSENALEVRLPLTERQLPFLPLNAQGVPSAELILKSNLSDSPIAAQIVAMDAELDPVSQQLYLSARPEQKHNLRIGEYLQAQIKGQVLQDVLVIPNNSLYQGGYVYLYREGTLQKQIVSLIWQDDQNAIINQGLSVGDQLVLTPLGQLPSGTKVKLAGTSQQGAKS</sequence>
<proteinExistence type="inferred from homology"/>
<evidence type="ECO:0000256" key="1">
    <source>
        <dbReference type="ARBA" id="ARBA00009477"/>
    </source>
</evidence>
<comment type="caution">
    <text evidence="4">The sequence shown here is derived from an EMBL/GenBank/DDBJ whole genome shotgun (WGS) entry which is preliminary data.</text>
</comment>
<dbReference type="GO" id="GO:0015562">
    <property type="term" value="F:efflux transmembrane transporter activity"/>
    <property type="evidence" value="ECO:0007669"/>
    <property type="project" value="TreeGrafter"/>
</dbReference>
<reference evidence="4 5" key="1">
    <citation type="submission" date="2017-01" db="EMBL/GenBank/DDBJ databases">
        <title>Genome Sequencing of a Marine Spirillum, Oceanospirillum multiglobuliferum ATCC 33336, from Japan.</title>
        <authorList>
            <person name="Carney J.G."/>
            <person name="Trachtenberg A.M."/>
            <person name="Rheaume B.A."/>
            <person name="Linnane J.D."/>
            <person name="Pitts N.L."/>
            <person name="Mykles D.L."/>
            <person name="Maclea K.S."/>
        </authorList>
    </citation>
    <scope>NUCLEOTIDE SEQUENCE [LARGE SCALE GENOMIC DNA]</scope>
    <source>
        <strain evidence="4 5">ATCC 33336</strain>
    </source>
</reference>
<dbReference type="SUPFAM" id="SSF111369">
    <property type="entry name" value="HlyD-like secretion proteins"/>
    <property type="match status" value="1"/>
</dbReference>
<dbReference type="Gene3D" id="2.40.50.100">
    <property type="match status" value="1"/>
</dbReference>